<reference evidence="1" key="1">
    <citation type="submission" date="2016-08" db="EMBL/GenBank/DDBJ databases">
        <authorList>
            <person name="Ngugi D.K."/>
            <person name="Miyake S."/>
            <person name="Stingl U."/>
        </authorList>
    </citation>
    <scope>NUCLEOTIDE SEQUENCE</scope>
    <source>
        <strain evidence="1">SCG-B11WGA-EpuloA1</strain>
    </source>
</reference>
<gene>
    <name evidence="1" type="ORF">AN396_06545</name>
</gene>
<protein>
    <submittedName>
        <fullName evidence="1">Uncharacterized protein</fullName>
    </submittedName>
</protein>
<comment type="caution">
    <text evidence="1">The sequence shown here is derived from an EMBL/GenBank/DDBJ whole genome shotgun (WGS) entry which is preliminary data.</text>
</comment>
<evidence type="ECO:0000313" key="2">
    <source>
        <dbReference type="Proteomes" id="UP000188605"/>
    </source>
</evidence>
<name>A0ACC8XBM9_9FIRM</name>
<keyword evidence="2" id="KW-1185">Reference proteome</keyword>
<dbReference type="EMBL" id="LJDB01000057">
    <property type="protein sequence ID" value="ONI40003.1"/>
    <property type="molecule type" value="Genomic_DNA"/>
</dbReference>
<sequence>MINLFNEKDLSKNIEKMHGAIEANFYVTAGEKCKVIGIQDGTFPDFGHHVRKEMGGVWVHPIKLMDGFWSKINDKWLIANKYQTLPYGNIFYYNEEDLEIERFQFAPDSVKGFVLQYKFKNISDCDKTIEFDTIFRFDISPVWFSEQIGIQDGIDSARFDDDKKIIISKDGLNEWYSVIDCSIELNKNAIELTRAHIGYIETAGKGYSASVSNKIEIKANSNLTLQFYISGSWHNEIEAIEECNKLKQTYQILLEEKIKRYENIKNSFNLTTSDIIFDKQYEWVKYNNDWLIQDSDEFGRAPAAGIPEYPWWFGCDNSYSLQGMLALGYYDLVKQTLKLLHDYSNKINGNGRIVHEITTFGGISNPGNTQETAHYITTVYKYLKWSGDLETVKELYPYCQKGIEWLMEMDDDNDLLPSGYGIIEIQGLNVELIDTAVYTCEALFNMHEISILLENENKDYLEKATRLKEIINTKLWNEEENLYVDAVGKVEEVLKRIPLITAQFERDGNKLDSKYAIYLDKQEQKIGRLDPQQEISFILNKNWVINTPMETKLADKDKAIKALNTMLSEDFVGEYGVYLSGFSNKHIMTISTGVQAVSEGRYKRCDNALSLLEKMMNTMGEVMPGAINEMSPNYGCFVQEWTIYSVMVPIIECFIGIKPNVVNKEIIIDPCIPNKWNRLTMSNMKVGDNIIHFDFSRTAEIETYIISNEGSNIITFINNNYKKVKLNGVVVNKIPKLGVGTFVIEIKE</sequence>
<accession>A0ACC8XBM9</accession>
<evidence type="ECO:0000313" key="1">
    <source>
        <dbReference type="EMBL" id="ONI40003.1"/>
    </source>
</evidence>
<proteinExistence type="predicted"/>
<dbReference type="Proteomes" id="UP000188605">
    <property type="component" value="Unassembled WGS sequence"/>
</dbReference>
<organism evidence="1 2">
    <name type="scientific">Candidatus Epulonipiscium fishelsonii</name>
    <dbReference type="NCBI Taxonomy" id="77094"/>
    <lineage>
        <taxon>Bacteria</taxon>
        <taxon>Bacillati</taxon>
        <taxon>Bacillota</taxon>
        <taxon>Clostridia</taxon>
        <taxon>Lachnospirales</taxon>
        <taxon>Lachnospiraceae</taxon>
        <taxon>Candidatus Epulonipiscium</taxon>
    </lineage>
</organism>